<keyword evidence="6" id="KW-1185">Reference proteome</keyword>
<keyword evidence="3" id="KW-0234">DNA repair</keyword>
<dbReference type="GO" id="GO:0017116">
    <property type="term" value="F:single-stranded DNA helicase activity"/>
    <property type="evidence" value="ECO:0007669"/>
    <property type="project" value="TreeGrafter"/>
</dbReference>
<proteinExistence type="inferred from homology"/>
<keyword evidence="3" id="KW-0413">Isomerase</keyword>
<dbReference type="Pfam" id="PF13245">
    <property type="entry name" value="AAA_19"/>
    <property type="match status" value="1"/>
</dbReference>
<evidence type="ECO:0000313" key="6">
    <source>
        <dbReference type="Proteomes" id="UP000077628"/>
    </source>
</evidence>
<dbReference type="Pfam" id="PF13538">
    <property type="entry name" value="UvrD_C_2"/>
    <property type="match status" value="1"/>
</dbReference>
<feature type="domain" description="UvrD-like helicase C-terminal" evidence="4">
    <location>
        <begin position="466"/>
        <end position="511"/>
    </location>
</feature>
<comment type="similarity">
    <text evidence="3">Belongs to the RecD family.</text>
</comment>
<evidence type="ECO:0000259" key="4">
    <source>
        <dbReference type="Pfam" id="PF13538"/>
    </source>
</evidence>
<dbReference type="InterPro" id="IPR027417">
    <property type="entry name" value="P-loop_NTPase"/>
</dbReference>
<dbReference type="NCBIfam" id="TIGR01447">
    <property type="entry name" value="recD"/>
    <property type="match status" value="1"/>
</dbReference>
<evidence type="ECO:0000256" key="1">
    <source>
        <dbReference type="ARBA" id="ARBA00022741"/>
    </source>
</evidence>
<dbReference type="PANTHER" id="PTHR43788:SF6">
    <property type="entry name" value="DNA HELICASE B"/>
    <property type="match status" value="1"/>
</dbReference>
<dbReference type="InterPro" id="IPR027785">
    <property type="entry name" value="UvrD-like_helicase_C"/>
</dbReference>
<dbReference type="GO" id="GO:0016887">
    <property type="term" value="F:ATP hydrolysis activity"/>
    <property type="evidence" value="ECO:0007669"/>
    <property type="project" value="RHEA"/>
</dbReference>
<dbReference type="GO" id="GO:0000724">
    <property type="term" value="P:double-strand break repair via homologous recombination"/>
    <property type="evidence" value="ECO:0007669"/>
    <property type="project" value="UniProtKB-UniRule"/>
</dbReference>
<dbReference type="CDD" id="cd18809">
    <property type="entry name" value="SF1_C_RecD"/>
    <property type="match status" value="1"/>
</dbReference>
<accession>A0A177NA37</accession>
<gene>
    <name evidence="3" type="primary">recD</name>
    <name evidence="5" type="ORF">A1355_12235</name>
</gene>
<dbReference type="GO" id="GO:0005524">
    <property type="term" value="F:ATP binding"/>
    <property type="evidence" value="ECO:0007669"/>
    <property type="project" value="UniProtKB-UniRule"/>
</dbReference>
<dbReference type="HAMAP" id="MF_01487">
    <property type="entry name" value="RecD"/>
    <property type="match status" value="1"/>
</dbReference>
<dbReference type="EC" id="5.6.2.3" evidence="3"/>
<dbReference type="InterPro" id="IPR006344">
    <property type="entry name" value="RecD"/>
</dbReference>
<dbReference type="InterPro" id="IPR050534">
    <property type="entry name" value="Coronavir_polyprotein_1ab"/>
</dbReference>
<name>A0A177NA37_9GAMM</name>
<dbReference type="PANTHER" id="PTHR43788">
    <property type="entry name" value="DNA2/NAM7 HELICASE FAMILY MEMBER"/>
    <property type="match status" value="1"/>
</dbReference>
<reference evidence="6" key="1">
    <citation type="submission" date="2016-03" db="EMBL/GenBank/DDBJ databases">
        <authorList>
            <person name="Heylen K."/>
            <person name="De Vos P."/>
            <person name="Vekeman B."/>
        </authorList>
    </citation>
    <scope>NUCLEOTIDE SEQUENCE [LARGE SCALE GENOMIC DNA]</scope>
    <source>
        <strain evidence="6">R-45383</strain>
    </source>
</reference>
<sequence>MTSPETPHDKLASHFADFLTSRSVVSSADNTRLYALAKTLAEQQAAGHSCIELDPADANLLLASGLASNNALTPLIVESQRLYLRRYWQYESRLAMQLATLAAIQFDILDPEPALARHFPTDRQESDAQQQAARAALTQALTVVTGGPGTGKTTTVLKILALLLELNPNPPFIALAAPTGKAAMRLQQTIVANKAHLNCPETIKQAVPESACTLHRLLGAKPPSPYFRHNADFPLPYDVVVVDETSMVDLALMSKLVDALKPGARLILLGDKDQLASVEAGAVLADIARGLPEQTVELRHSHRFQGQIKALAEAVHRGDAEQAWQLLLTGDDAIHRLKHDAISYIGERYRRYFELIAAGAGLNEIFTEFQRFQVLCANQQGPYGAEDINRRVERAAAQAWPQSIGHTWYPGRPVMISRNHAATQLYNGDIGICLPDPADGQPRVYFPDRDGFRGLRPARLPACETVYAMTIHKSQGSEFDEAMLVLPERANPVLSRELLYTGITRAKHRVSVFAERDIFETCVARPSVRHSGLGEKLIATGSQA</sequence>
<comment type="function">
    <text evidence="3">A helicase/nuclease that prepares dsDNA breaks (DSB) for recombinational DNA repair. Binds to DSBs and unwinds DNA via a highly rapid and processive ATP-dependent bidirectional helicase activity. Unwinds dsDNA until it encounters a Chi (crossover hotspot instigator) sequence from the 3' direction. Cuts ssDNA a few nucleotides 3' to the Chi site. The properties and activities of the enzyme are changed at Chi. The Chi-altered holoenzyme produces a long 3'-ssDNA overhang and facilitates RecA-binding to the ssDNA for homologous DNA recombination and repair. Holoenzyme degrades any linearized DNA that is unable to undergo homologous recombination. In the holoenzyme this subunit has ssDNA-dependent ATPase and 5'-3' helicase activity. When added to pre-assembled RecBC greatly stimulates nuclease activity and augments holoenzyme processivity. Negatively regulates the RecA-loading ability of RecBCD.</text>
</comment>
<dbReference type="EMBL" id="LUUK01000197">
    <property type="protein sequence ID" value="OAI14721.1"/>
    <property type="molecule type" value="Genomic_DNA"/>
</dbReference>
<comment type="catalytic activity">
    <reaction evidence="3">
        <text>ATP + H2O = ADP + phosphate + H(+)</text>
        <dbReference type="Rhea" id="RHEA:13065"/>
        <dbReference type="ChEBI" id="CHEBI:15377"/>
        <dbReference type="ChEBI" id="CHEBI:15378"/>
        <dbReference type="ChEBI" id="CHEBI:30616"/>
        <dbReference type="ChEBI" id="CHEBI:43474"/>
        <dbReference type="ChEBI" id="CHEBI:456216"/>
        <dbReference type="EC" id="5.6.2.3"/>
    </reaction>
</comment>
<comment type="caution">
    <text evidence="5">The sequence shown here is derived from an EMBL/GenBank/DDBJ whole genome shotgun (WGS) entry which is preliminary data.</text>
</comment>
<evidence type="ECO:0000313" key="5">
    <source>
        <dbReference type="EMBL" id="OAI14721.1"/>
    </source>
</evidence>
<keyword evidence="3" id="KW-0269">Exonuclease</keyword>
<comment type="subunit">
    <text evidence="3">Heterotrimer of RecB, RecC and RecD. All subunits contribute to DNA-binding.</text>
</comment>
<dbReference type="GO" id="GO:0003677">
    <property type="term" value="F:DNA binding"/>
    <property type="evidence" value="ECO:0007669"/>
    <property type="project" value="UniProtKB-UniRule"/>
</dbReference>
<dbReference type="GO" id="GO:0008854">
    <property type="term" value="F:exodeoxyribonuclease V activity"/>
    <property type="evidence" value="ECO:0007669"/>
    <property type="project" value="InterPro"/>
</dbReference>
<dbReference type="AlphaFoldDB" id="A0A177NA37"/>
<dbReference type="OrthoDB" id="9803432at2"/>
<organism evidence="5 6">
    <name type="scientific">Methylomonas koyamae</name>
    <dbReference type="NCBI Taxonomy" id="702114"/>
    <lineage>
        <taxon>Bacteria</taxon>
        <taxon>Pseudomonadati</taxon>
        <taxon>Pseudomonadota</taxon>
        <taxon>Gammaproteobacteria</taxon>
        <taxon>Methylococcales</taxon>
        <taxon>Methylococcaceae</taxon>
        <taxon>Methylomonas</taxon>
    </lineage>
</organism>
<keyword evidence="3" id="KW-0347">Helicase</keyword>
<keyword evidence="1 3" id="KW-0547">Nucleotide-binding</keyword>
<dbReference type="GO" id="GO:0009338">
    <property type="term" value="C:exodeoxyribonuclease V complex"/>
    <property type="evidence" value="ECO:0007669"/>
    <property type="project" value="InterPro"/>
</dbReference>
<dbReference type="GO" id="GO:0043139">
    <property type="term" value="F:5'-3' DNA helicase activity"/>
    <property type="evidence" value="ECO:0007669"/>
    <property type="project" value="UniProtKB-UniRule"/>
</dbReference>
<keyword evidence="2 3" id="KW-0067">ATP-binding</keyword>
<feature type="binding site" evidence="3">
    <location>
        <begin position="146"/>
        <end position="153"/>
    </location>
    <ligand>
        <name>ATP</name>
        <dbReference type="ChEBI" id="CHEBI:30616"/>
    </ligand>
</feature>
<dbReference type="Proteomes" id="UP000077628">
    <property type="component" value="Unassembled WGS sequence"/>
</dbReference>
<dbReference type="Gene3D" id="3.40.50.300">
    <property type="entry name" value="P-loop containing nucleotide triphosphate hydrolases"/>
    <property type="match status" value="2"/>
</dbReference>
<evidence type="ECO:0000256" key="2">
    <source>
        <dbReference type="ARBA" id="ARBA00022840"/>
    </source>
</evidence>
<dbReference type="CDD" id="cd17933">
    <property type="entry name" value="DEXSc_RecD-like"/>
    <property type="match status" value="1"/>
</dbReference>
<keyword evidence="3" id="KW-0238">DNA-binding</keyword>
<evidence type="ECO:0000256" key="3">
    <source>
        <dbReference type="HAMAP-Rule" id="MF_01487"/>
    </source>
</evidence>
<protein>
    <recommendedName>
        <fullName evidence="3">RecBCD enzyme subunit RecD</fullName>
        <ecNumber evidence="3">5.6.2.3</ecNumber>
    </recommendedName>
    <alternativeName>
        <fullName evidence="3">DNA 5'-3' helicase subunit RecD</fullName>
    </alternativeName>
    <alternativeName>
        <fullName evidence="3">Exonuclease V subunit RecD</fullName>
        <shortName evidence="3">ExoV subunit RecD</shortName>
    </alternativeName>
    <alternativeName>
        <fullName evidence="3">Helicase/nuclease RecBCD subunit RecD</fullName>
    </alternativeName>
</protein>
<keyword evidence="3" id="KW-0227">DNA damage</keyword>
<keyword evidence="3" id="KW-0378">Hydrolase</keyword>
<keyword evidence="3" id="KW-0540">Nuclease</keyword>
<dbReference type="SUPFAM" id="SSF52540">
    <property type="entry name" value="P-loop containing nucleoside triphosphate hydrolases"/>
    <property type="match status" value="2"/>
</dbReference>
<comment type="miscellaneous">
    <text evidence="3">In the RecBCD complex, RecB has a slow 3'-5' helicase, an exonuclease activity and loads RecA onto ssDNA, RecD has a fast 5'-3' helicase activity, while RecC stimulates the ATPase and processivity of the RecB helicase and contributes to recognition of the Chi site.</text>
</comment>
<dbReference type="STRING" id="702114.A1355_12235"/>
<dbReference type="RefSeq" id="WP_064030937.1">
    <property type="nucleotide sequence ID" value="NZ_LUUK01000197.1"/>
</dbReference>